<evidence type="ECO:0008006" key="3">
    <source>
        <dbReference type="Google" id="ProtNLM"/>
    </source>
</evidence>
<dbReference type="Proteomes" id="UP001221142">
    <property type="component" value="Unassembled WGS sequence"/>
</dbReference>
<proteinExistence type="predicted"/>
<name>A0AAD7B3M3_9AGAR</name>
<evidence type="ECO:0000313" key="1">
    <source>
        <dbReference type="EMBL" id="KAJ7608784.1"/>
    </source>
</evidence>
<dbReference type="Gene3D" id="1.20.1280.50">
    <property type="match status" value="1"/>
</dbReference>
<gene>
    <name evidence="1" type="ORF">FB45DRAFT_1067264</name>
</gene>
<protein>
    <recommendedName>
        <fullName evidence="3">F-box domain-containing protein</fullName>
    </recommendedName>
</protein>
<reference evidence="1" key="1">
    <citation type="submission" date="2023-03" db="EMBL/GenBank/DDBJ databases">
        <title>Massive genome expansion in bonnet fungi (Mycena s.s.) driven by repeated elements and novel gene families across ecological guilds.</title>
        <authorList>
            <consortium name="Lawrence Berkeley National Laboratory"/>
            <person name="Harder C.B."/>
            <person name="Miyauchi S."/>
            <person name="Viragh M."/>
            <person name="Kuo A."/>
            <person name="Thoen E."/>
            <person name="Andreopoulos B."/>
            <person name="Lu D."/>
            <person name="Skrede I."/>
            <person name="Drula E."/>
            <person name="Henrissat B."/>
            <person name="Morin E."/>
            <person name="Kohler A."/>
            <person name="Barry K."/>
            <person name="LaButti K."/>
            <person name="Morin E."/>
            <person name="Salamov A."/>
            <person name="Lipzen A."/>
            <person name="Mereny Z."/>
            <person name="Hegedus B."/>
            <person name="Baldrian P."/>
            <person name="Stursova M."/>
            <person name="Weitz H."/>
            <person name="Taylor A."/>
            <person name="Grigoriev I.V."/>
            <person name="Nagy L.G."/>
            <person name="Martin F."/>
            <person name="Kauserud H."/>
        </authorList>
    </citation>
    <scope>NUCLEOTIDE SEQUENCE</scope>
    <source>
        <strain evidence="1">9284</strain>
    </source>
</reference>
<accession>A0AAD7B3M3</accession>
<keyword evidence="2" id="KW-1185">Reference proteome</keyword>
<evidence type="ECO:0000313" key="2">
    <source>
        <dbReference type="Proteomes" id="UP001221142"/>
    </source>
</evidence>
<sequence length="489" mass="54358">MLFTDLVPDIIFAILAFLDISTVISIAQTCQLLHSLAFSKSVWIALVEDLRLRSILDYGPNLQESSVDELIQLVKRTVLGPDSWLSGPRMSAVVAQRKIHLHPPMSSSIDSMPRLLPSGRHVFLNNSTILECWSVAEDRLVWRHKPAVEYAQVLQYAVEEKPAEGSVVIMICERTFPPSPDVPRSNYVEIIQLDLDTGGIMELLFTLLPGPTVVDNPFYLPVICGAVAAVATSSSQAEYLFLNWVTRSSLALTCTCDSPECLPQITLIPGHILFKTYNPFTAQDELLVAPLTALKPHWQPFLQQETGTLIAWSRDIVFAADLTDLTIFSDPFLWKSIARVSVFANPLKTDAYRVWVYYVPLGGETIPASHRARHWVYFPRASAYQSYALTVATACQWQRCAPDMPPTLRNREHSLGVTYAGHTFVATYTLPITRRLWVVPRDGVSEDGGGDEHISLCRPEDECSDGDVSPFGGAVTFAKKGGIVLSYFD</sequence>
<dbReference type="AlphaFoldDB" id="A0AAD7B3M3"/>
<dbReference type="InterPro" id="IPR036047">
    <property type="entry name" value="F-box-like_dom_sf"/>
</dbReference>
<organism evidence="1 2">
    <name type="scientific">Roridomyces roridus</name>
    <dbReference type="NCBI Taxonomy" id="1738132"/>
    <lineage>
        <taxon>Eukaryota</taxon>
        <taxon>Fungi</taxon>
        <taxon>Dikarya</taxon>
        <taxon>Basidiomycota</taxon>
        <taxon>Agaricomycotina</taxon>
        <taxon>Agaricomycetes</taxon>
        <taxon>Agaricomycetidae</taxon>
        <taxon>Agaricales</taxon>
        <taxon>Marasmiineae</taxon>
        <taxon>Mycenaceae</taxon>
        <taxon>Roridomyces</taxon>
    </lineage>
</organism>
<dbReference type="EMBL" id="JARKIF010000043">
    <property type="protein sequence ID" value="KAJ7608784.1"/>
    <property type="molecule type" value="Genomic_DNA"/>
</dbReference>
<comment type="caution">
    <text evidence="1">The sequence shown here is derived from an EMBL/GenBank/DDBJ whole genome shotgun (WGS) entry which is preliminary data.</text>
</comment>
<dbReference type="SUPFAM" id="SSF81383">
    <property type="entry name" value="F-box domain"/>
    <property type="match status" value="1"/>
</dbReference>